<proteinExistence type="predicted"/>
<name>A0A9Q6WKW5_9BURK</name>
<dbReference type="Proteomes" id="UP000509548">
    <property type="component" value="Chromosome 1"/>
</dbReference>
<organism evidence="1 2">
    <name type="scientific">Paraburkholderia caribensis</name>
    <dbReference type="NCBI Taxonomy" id="75105"/>
    <lineage>
        <taxon>Bacteria</taxon>
        <taxon>Pseudomonadati</taxon>
        <taxon>Pseudomonadota</taxon>
        <taxon>Betaproteobacteria</taxon>
        <taxon>Burkholderiales</taxon>
        <taxon>Burkholderiaceae</taxon>
        <taxon>Paraburkholderia</taxon>
    </lineage>
</organism>
<accession>A0A9Q6WKW5</accession>
<evidence type="ECO:0000313" key="2">
    <source>
        <dbReference type="Proteomes" id="UP000509548"/>
    </source>
</evidence>
<dbReference type="AlphaFoldDB" id="A0A9Q6WKW5"/>
<gene>
    <name evidence="1" type="ORF">A9O66_07585</name>
</gene>
<evidence type="ECO:0000313" key="1">
    <source>
        <dbReference type="EMBL" id="QLB62253.1"/>
    </source>
</evidence>
<sequence>MCNDGAHLLKREARTLDDLPDCLLEVHAARVRMCGVCRIARNCTGQHTYVIWTRGNGAWLEHDCYSTFPYKHASRA</sequence>
<reference evidence="1 2" key="1">
    <citation type="journal article" date="2014" name="Genome Announc.">
        <title>Draft Genome Sequence of the Haloacid-Degrading Burkholderia caribensis Strain MBA4.</title>
        <authorList>
            <person name="Pan Y."/>
            <person name="Kong K.F."/>
            <person name="Tsang J.S."/>
        </authorList>
    </citation>
    <scope>NUCLEOTIDE SEQUENCE [LARGE SCALE GENOMIC DNA]</scope>
    <source>
        <strain evidence="1 2">852011</strain>
    </source>
</reference>
<dbReference type="EMBL" id="CP015958">
    <property type="protein sequence ID" value="QLB62253.1"/>
    <property type="molecule type" value="Genomic_DNA"/>
</dbReference>
<protein>
    <submittedName>
        <fullName evidence="1">Uncharacterized protein</fullName>
    </submittedName>
</protein>